<sequence length="98" mass="11350">MKNQLDLTAQIIECGILRYTPAGIPVLDLVLKHESWQEENGQKCLVKFELPAKIIGEQALQWQCRKNDMVEVKGFLAQRSQRFPKPVLRIQNIQEYKG</sequence>
<dbReference type="InterPro" id="IPR000424">
    <property type="entry name" value="Primosome_PriB/ssb"/>
</dbReference>
<dbReference type="EMBL" id="JTDO01000013">
    <property type="protein sequence ID" value="KLT72391.1"/>
    <property type="molecule type" value="Genomic_DNA"/>
</dbReference>
<evidence type="ECO:0000313" key="6">
    <source>
        <dbReference type="Proteomes" id="UP000036027"/>
    </source>
</evidence>
<dbReference type="Pfam" id="PF22657">
    <property type="entry name" value="SSB_1"/>
    <property type="match status" value="1"/>
</dbReference>
<dbReference type="RefSeq" id="WP_047761466.1">
    <property type="nucleotide sequence ID" value="NZ_CP091510.1"/>
</dbReference>
<dbReference type="Gene3D" id="2.40.50.140">
    <property type="entry name" value="Nucleic acid-binding proteins"/>
    <property type="match status" value="1"/>
</dbReference>
<dbReference type="Proteomes" id="UP000036027">
    <property type="component" value="Unassembled WGS sequence"/>
</dbReference>
<dbReference type="InterPro" id="IPR012340">
    <property type="entry name" value="NA-bd_OB-fold"/>
</dbReference>
<evidence type="ECO:0000256" key="1">
    <source>
        <dbReference type="ARBA" id="ARBA00022515"/>
    </source>
</evidence>
<proteinExistence type="predicted"/>
<evidence type="ECO:0000256" key="2">
    <source>
        <dbReference type="ARBA" id="ARBA00022705"/>
    </source>
</evidence>
<evidence type="ECO:0000256" key="3">
    <source>
        <dbReference type="ARBA" id="ARBA00023125"/>
    </source>
</evidence>
<protein>
    <submittedName>
        <fullName evidence="5">Primosomal replication protein N</fullName>
    </submittedName>
</protein>
<name>A0A0J0YQJ9_9NEIS</name>
<keyword evidence="3 4" id="KW-0238">DNA-binding</keyword>
<accession>A0A0J0YQJ9</accession>
<reference evidence="5 6" key="1">
    <citation type="submission" date="2014-11" db="EMBL/GenBank/DDBJ databases">
        <title>Genome of a novel goose pathogen.</title>
        <authorList>
            <person name="Hansen C.M."/>
            <person name="Hueffer K."/>
            <person name="Choi S.C."/>
        </authorList>
    </citation>
    <scope>NUCLEOTIDE SEQUENCE [LARGE SCALE GENOMIC DNA]</scope>
    <source>
        <strain evidence="5 6">KH1503</strain>
    </source>
</reference>
<dbReference type="PATRIC" id="fig|1470200.3.peg.588"/>
<dbReference type="STRING" id="1470200.PL75_08325"/>
<evidence type="ECO:0000313" key="5">
    <source>
        <dbReference type="EMBL" id="KLT72391.1"/>
    </source>
</evidence>
<keyword evidence="2" id="KW-0235">DNA replication</keyword>
<dbReference type="SUPFAM" id="SSF50249">
    <property type="entry name" value="Nucleic acid-binding proteins"/>
    <property type="match status" value="1"/>
</dbReference>
<dbReference type="OrthoDB" id="5296916at2"/>
<organism evidence="5 6">
    <name type="scientific">Neisseria arctica</name>
    <dbReference type="NCBI Taxonomy" id="1470200"/>
    <lineage>
        <taxon>Bacteria</taxon>
        <taxon>Pseudomonadati</taxon>
        <taxon>Pseudomonadota</taxon>
        <taxon>Betaproteobacteria</taxon>
        <taxon>Neisseriales</taxon>
        <taxon>Neisseriaceae</taxon>
        <taxon>Neisseria</taxon>
    </lineage>
</organism>
<dbReference type="InterPro" id="IPR023646">
    <property type="entry name" value="Prisomal_replication_PriB"/>
</dbReference>
<dbReference type="GO" id="GO:0006269">
    <property type="term" value="P:DNA replication, synthesis of primer"/>
    <property type="evidence" value="ECO:0007669"/>
    <property type="project" value="UniProtKB-KW"/>
</dbReference>
<dbReference type="NCBIfam" id="TIGR04418">
    <property type="entry name" value="PriB_gamma"/>
    <property type="match status" value="1"/>
</dbReference>
<dbReference type="AlphaFoldDB" id="A0A0J0YQJ9"/>
<dbReference type="PIRSF" id="PIRSF003135">
    <property type="entry name" value="Primosomal_n"/>
    <property type="match status" value="1"/>
</dbReference>
<dbReference type="GO" id="GO:1990077">
    <property type="term" value="C:primosome complex"/>
    <property type="evidence" value="ECO:0007669"/>
    <property type="project" value="UniProtKB-KW"/>
</dbReference>
<comment type="caution">
    <text evidence="5">The sequence shown here is derived from an EMBL/GenBank/DDBJ whole genome shotgun (WGS) entry which is preliminary data.</text>
</comment>
<keyword evidence="6" id="KW-1185">Reference proteome</keyword>
<dbReference type="PROSITE" id="PS50935">
    <property type="entry name" value="SSB"/>
    <property type="match status" value="1"/>
</dbReference>
<gene>
    <name evidence="5" type="ORF">PL75_08325</name>
</gene>
<keyword evidence="1" id="KW-0639">Primosome</keyword>
<evidence type="ECO:0000256" key="4">
    <source>
        <dbReference type="PROSITE-ProRule" id="PRU00252"/>
    </source>
</evidence>
<dbReference type="GO" id="GO:0003697">
    <property type="term" value="F:single-stranded DNA binding"/>
    <property type="evidence" value="ECO:0007669"/>
    <property type="project" value="InterPro"/>
</dbReference>